<feature type="domain" description="SpoVT-AbrB" evidence="1">
    <location>
        <begin position="10"/>
        <end position="55"/>
    </location>
</feature>
<dbReference type="InterPro" id="IPR037914">
    <property type="entry name" value="SpoVT-AbrB_sf"/>
</dbReference>
<dbReference type="SUPFAM" id="SSF89447">
    <property type="entry name" value="AbrB/MazE/MraZ-like"/>
    <property type="match status" value="1"/>
</dbReference>
<dbReference type="GO" id="GO:0003677">
    <property type="term" value="F:DNA binding"/>
    <property type="evidence" value="ECO:0007669"/>
    <property type="project" value="UniProtKB-KW"/>
</dbReference>
<comment type="caution">
    <text evidence="2">The sequence shown here is derived from an EMBL/GenBank/DDBJ whole genome shotgun (WGS) entry which is preliminary data.</text>
</comment>
<keyword evidence="3" id="KW-1185">Reference proteome</keyword>
<dbReference type="EMBL" id="JAVAMQ010000035">
    <property type="protein sequence ID" value="MDP5309119.1"/>
    <property type="molecule type" value="Genomic_DNA"/>
</dbReference>
<accession>A0ABT9JH27</accession>
<reference evidence="2 3" key="1">
    <citation type="submission" date="2023-08" db="EMBL/GenBank/DDBJ databases">
        <authorList>
            <person name="Park J.-S."/>
        </authorList>
    </citation>
    <scope>NUCLEOTIDE SEQUENCE [LARGE SCALE GENOMIC DNA]</scope>
    <source>
        <strain evidence="2 3">2205BS29-5</strain>
    </source>
</reference>
<sequence>MMGMTMAETATLSTKFQISIPKAIRAAQHWEAGLTFAFIPKGTGVLLVPVPEREALRGLAKGANAEGYRDRKDRH</sequence>
<proteinExistence type="predicted"/>
<dbReference type="RefSeq" id="WP_305964931.1">
    <property type="nucleotide sequence ID" value="NZ_JAVAMQ010000035.1"/>
</dbReference>
<dbReference type="InterPro" id="IPR007159">
    <property type="entry name" value="SpoVT-AbrB_dom"/>
</dbReference>
<evidence type="ECO:0000259" key="1">
    <source>
        <dbReference type="SMART" id="SM00966"/>
    </source>
</evidence>
<dbReference type="Gene3D" id="2.10.260.10">
    <property type="match status" value="1"/>
</dbReference>
<dbReference type="SMART" id="SM00966">
    <property type="entry name" value="SpoVT_AbrB"/>
    <property type="match status" value="1"/>
</dbReference>
<keyword evidence="2" id="KW-0238">DNA-binding</keyword>
<organism evidence="2 3">
    <name type="scientific">Paracoccus spongiarum</name>
    <dbReference type="NCBI Taxonomy" id="3064387"/>
    <lineage>
        <taxon>Bacteria</taxon>
        <taxon>Pseudomonadati</taxon>
        <taxon>Pseudomonadota</taxon>
        <taxon>Alphaproteobacteria</taxon>
        <taxon>Rhodobacterales</taxon>
        <taxon>Paracoccaceae</taxon>
        <taxon>Paracoccus</taxon>
    </lineage>
</organism>
<name>A0ABT9JH27_9RHOB</name>
<evidence type="ECO:0000313" key="3">
    <source>
        <dbReference type="Proteomes" id="UP001224997"/>
    </source>
</evidence>
<dbReference type="Proteomes" id="UP001224997">
    <property type="component" value="Unassembled WGS sequence"/>
</dbReference>
<protein>
    <submittedName>
        <fullName evidence="2">AbrB/MazE/SpoVT family DNA-binding domain-containing protein</fullName>
    </submittedName>
</protein>
<gene>
    <name evidence="2" type="ORF">Q5Y72_18765</name>
</gene>
<evidence type="ECO:0000313" key="2">
    <source>
        <dbReference type="EMBL" id="MDP5309119.1"/>
    </source>
</evidence>